<reference evidence="1 2" key="1">
    <citation type="submission" date="2018-06" db="EMBL/GenBank/DDBJ databases">
        <title>Streptomyces reniochalinae sp. nov. and Streptomyces diacarnus sp. nov. from marine sponges.</title>
        <authorList>
            <person name="Li L."/>
        </authorList>
    </citation>
    <scope>NUCLEOTIDE SEQUENCE [LARGE SCALE GENOMIC DNA]</scope>
    <source>
        <strain evidence="1 2">LHW50302</strain>
    </source>
</reference>
<evidence type="ECO:0000313" key="2">
    <source>
        <dbReference type="Proteomes" id="UP000253507"/>
    </source>
</evidence>
<gene>
    <name evidence="1" type="ORF">DQ392_08955</name>
</gene>
<protein>
    <submittedName>
        <fullName evidence="1">Uncharacterized protein</fullName>
    </submittedName>
</protein>
<dbReference type="RefSeq" id="WP_114014993.1">
    <property type="nucleotide sequence ID" value="NZ_QOIM01000026.1"/>
</dbReference>
<accession>A0A367EUN4</accession>
<sequence>MTKQQTAPQQTEFRAVHTDARVTVTEDEKGPRWDCSGCGHGRREDGALEVAQDHAEHCAVLPLP</sequence>
<evidence type="ECO:0000313" key="1">
    <source>
        <dbReference type="EMBL" id="RCG21824.1"/>
    </source>
</evidence>
<dbReference type="Proteomes" id="UP000253507">
    <property type="component" value="Unassembled WGS sequence"/>
</dbReference>
<dbReference type="OrthoDB" id="9937563at2"/>
<comment type="caution">
    <text evidence="1">The sequence shown here is derived from an EMBL/GenBank/DDBJ whole genome shotgun (WGS) entry which is preliminary data.</text>
</comment>
<dbReference type="AlphaFoldDB" id="A0A367EUN4"/>
<dbReference type="EMBL" id="QOIM01000026">
    <property type="protein sequence ID" value="RCG21824.1"/>
    <property type="molecule type" value="Genomic_DNA"/>
</dbReference>
<keyword evidence="2" id="KW-1185">Reference proteome</keyword>
<proteinExistence type="predicted"/>
<organism evidence="1 2">
    <name type="scientific">Streptomyces reniochalinae</name>
    <dbReference type="NCBI Taxonomy" id="2250578"/>
    <lineage>
        <taxon>Bacteria</taxon>
        <taxon>Bacillati</taxon>
        <taxon>Actinomycetota</taxon>
        <taxon>Actinomycetes</taxon>
        <taxon>Kitasatosporales</taxon>
        <taxon>Streptomycetaceae</taxon>
        <taxon>Streptomyces</taxon>
    </lineage>
</organism>
<name>A0A367EUN4_9ACTN</name>